<keyword evidence="1" id="KW-0694">RNA-binding</keyword>
<reference evidence="3" key="1">
    <citation type="submission" date="2025-08" db="UniProtKB">
        <authorList>
            <consortium name="RefSeq"/>
        </authorList>
    </citation>
    <scope>IDENTIFICATION</scope>
</reference>
<dbReference type="GO" id="GO:0003723">
    <property type="term" value="F:RNA binding"/>
    <property type="evidence" value="ECO:0007669"/>
    <property type="project" value="UniProtKB-UniRule"/>
</dbReference>
<feature type="domain" description="RRM" evidence="2">
    <location>
        <begin position="1"/>
        <end position="68"/>
    </location>
</feature>
<dbReference type="STRING" id="4097.A0A1S3Y5P1"/>
<organism evidence="3">
    <name type="scientific">Nicotiana tabacum</name>
    <name type="common">Common tobacco</name>
    <dbReference type="NCBI Taxonomy" id="4097"/>
    <lineage>
        <taxon>Eukaryota</taxon>
        <taxon>Viridiplantae</taxon>
        <taxon>Streptophyta</taxon>
        <taxon>Embryophyta</taxon>
        <taxon>Tracheophyta</taxon>
        <taxon>Spermatophyta</taxon>
        <taxon>Magnoliopsida</taxon>
        <taxon>eudicotyledons</taxon>
        <taxon>Gunneridae</taxon>
        <taxon>Pentapetalae</taxon>
        <taxon>asterids</taxon>
        <taxon>lamiids</taxon>
        <taxon>Solanales</taxon>
        <taxon>Solanaceae</taxon>
        <taxon>Nicotianoideae</taxon>
        <taxon>Nicotianeae</taxon>
        <taxon>Nicotiana</taxon>
    </lineage>
</organism>
<gene>
    <name evidence="3" type="primary">LOC107772496</name>
</gene>
<evidence type="ECO:0000313" key="3">
    <source>
        <dbReference type="RefSeq" id="XP_016447481.1"/>
    </source>
</evidence>
<dbReference type="PANTHER" id="PTHR48036">
    <property type="entry name" value="SPLICING FACTOR (PAD-1), PUTATIVE (AFU_ORTHOLOGUE AFUA_1G15810)-RELATED"/>
    <property type="match status" value="1"/>
</dbReference>
<dbReference type="InterPro" id="IPR012677">
    <property type="entry name" value="Nucleotide-bd_a/b_plait_sf"/>
</dbReference>
<sequence length="144" mass="15681">MTELQLRQIFEAFGPVELVQLPTDPETGHCKGFGFVQFAQLEHAKAAQSLNGKLEIAGRTIKVSSVTEHVGVQDAGAKTADFDDDEGGGLVSLLLNHYIGGLCMPFFPLSRLDTSEIMSMIVVVKGRSMCSHLIGYLLDITREK</sequence>
<dbReference type="AlphaFoldDB" id="A0A1S3Y5P1"/>
<dbReference type="GO" id="GO:0006397">
    <property type="term" value="P:mRNA processing"/>
    <property type="evidence" value="ECO:0007669"/>
    <property type="project" value="InterPro"/>
</dbReference>
<dbReference type="InterPro" id="IPR000504">
    <property type="entry name" value="RRM_dom"/>
</dbReference>
<dbReference type="PaxDb" id="4097-A0A1S3Y5P1"/>
<evidence type="ECO:0000256" key="1">
    <source>
        <dbReference type="PROSITE-ProRule" id="PRU00176"/>
    </source>
</evidence>
<evidence type="ECO:0000259" key="2">
    <source>
        <dbReference type="PROSITE" id="PS50102"/>
    </source>
</evidence>
<protein>
    <submittedName>
        <fullName evidence="3">RNA-binding protein 39-like</fullName>
    </submittedName>
</protein>
<name>A0A1S3Y5P1_TOBAC</name>
<dbReference type="SMR" id="A0A1S3Y5P1"/>
<dbReference type="Pfam" id="PF00076">
    <property type="entry name" value="RRM_1"/>
    <property type="match status" value="1"/>
</dbReference>
<dbReference type="InterPro" id="IPR035979">
    <property type="entry name" value="RBD_domain_sf"/>
</dbReference>
<dbReference type="SUPFAM" id="SSF54928">
    <property type="entry name" value="RNA-binding domain, RBD"/>
    <property type="match status" value="1"/>
</dbReference>
<accession>A0A1S3Y5P1</accession>
<dbReference type="SMART" id="SM00360">
    <property type="entry name" value="RRM"/>
    <property type="match status" value="1"/>
</dbReference>
<proteinExistence type="predicted"/>
<dbReference type="RefSeq" id="XP_016447481.1">
    <property type="nucleotide sequence ID" value="XM_016591995.1"/>
</dbReference>
<dbReference type="InterPro" id="IPR006509">
    <property type="entry name" value="RBM39_SF"/>
</dbReference>
<dbReference type="Gene3D" id="3.30.70.330">
    <property type="match status" value="1"/>
</dbReference>
<dbReference type="KEGG" id="nta:107772496"/>
<dbReference type="OrthoDB" id="8123449at2759"/>
<dbReference type="GO" id="GO:0005634">
    <property type="term" value="C:nucleus"/>
    <property type="evidence" value="ECO:0007669"/>
    <property type="project" value="InterPro"/>
</dbReference>
<dbReference type="PROSITE" id="PS50102">
    <property type="entry name" value="RRM"/>
    <property type="match status" value="1"/>
</dbReference>